<sequence length="131" mass="14871">MRSCAVNAVRKTPEHSGEEDMVAEVFMTPKDNREITDPLQGQSNCHPDGIKIEDREVHGQSTRLDDDVKAVTIDGEVMENDAPDESTHYHEGSKLFAEDVEQHMAVLPEVITFTTEITRRCPGWRSWNTLY</sequence>
<evidence type="ECO:0000313" key="2">
    <source>
        <dbReference type="EMBL" id="CAK7929623.1"/>
    </source>
</evidence>
<dbReference type="EMBL" id="CAKLBY020000153">
    <property type="protein sequence ID" value="CAK7929602.1"/>
    <property type="molecule type" value="Genomic_DNA"/>
</dbReference>
<organism evidence="1 3">
    <name type="scientific">Peronospora matthiolae</name>
    <dbReference type="NCBI Taxonomy" id="2874970"/>
    <lineage>
        <taxon>Eukaryota</taxon>
        <taxon>Sar</taxon>
        <taxon>Stramenopiles</taxon>
        <taxon>Oomycota</taxon>
        <taxon>Peronosporomycetes</taxon>
        <taxon>Peronosporales</taxon>
        <taxon>Peronosporaceae</taxon>
        <taxon>Peronospora</taxon>
    </lineage>
</organism>
<accession>A0AAV1U7Q6</accession>
<gene>
    <name evidence="1" type="ORF">PM001_LOCUS14752</name>
    <name evidence="2" type="ORF">PM001_LOCUS14773</name>
</gene>
<dbReference type="Proteomes" id="UP001162060">
    <property type="component" value="Unassembled WGS sequence"/>
</dbReference>
<evidence type="ECO:0000313" key="3">
    <source>
        <dbReference type="Proteomes" id="UP001162060"/>
    </source>
</evidence>
<reference evidence="1" key="1">
    <citation type="submission" date="2024-01" db="EMBL/GenBank/DDBJ databases">
        <authorList>
            <person name="Webb A."/>
        </authorList>
    </citation>
    <scope>NUCLEOTIDE SEQUENCE</scope>
    <source>
        <strain evidence="1">Pm1</strain>
    </source>
</reference>
<proteinExistence type="predicted"/>
<comment type="caution">
    <text evidence="1">The sequence shown here is derived from an EMBL/GenBank/DDBJ whole genome shotgun (WGS) entry which is preliminary data.</text>
</comment>
<protein>
    <submittedName>
        <fullName evidence="1">Uncharacterized protein</fullName>
    </submittedName>
</protein>
<evidence type="ECO:0000313" key="1">
    <source>
        <dbReference type="EMBL" id="CAK7929602.1"/>
    </source>
</evidence>
<dbReference type="AlphaFoldDB" id="A0AAV1U7Q6"/>
<name>A0AAV1U7Q6_9STRA</name>
<dbReference type="EMBL" id="CAKLBY020000153">
    <property type="protein sequence ID" value="CAK7929623.1"/>
    <property type="molecule type" value="Genomic_DNA"/>
</dbReference>